<dbReference type="GO" id="GO:0009773">
    <property type="term" value="P:photosynthetic electron transport in photosystem I"/>
    <property type="evidence" value="ECO:0007669"/>
    <property type="project" value="InterPro"/>
</dbReference>
<dbReference type="InterPro" id="IPR034570">
    <property type="entry name" value="PNSB4"/>
</dbReference>
<keyword evidence="1" id="KW-0472">Membrane</keyword>
<sequence length="170" mass="19466">MEGAVMTRSACLWNGNGVAVSAHRTRKRMNARAFLSSSLSSPGVRRRHCCSMSAMPLISLAAETSQSDVITIYHDFMLDEKTIKNIFLCFSLFFMWGCCVFASMKDPFYDSDLYRGDGGDGSGNWMYKKMEDEEMMARQELWREEAARELEERVGELRQVEEAEKEKELV</sequence>
<evidence type="ECO:0000313" key="2">
    <source>
        <dbReference type="EMBL" id="KAH7429997.1"/>
    </source>
</evidence>
<feature type="transmembrane region" description="Helical" evidence="1">
    <location>
        <begin position="86"/>
        <end position="104"/>
    </location>
</feature>
<proteinExistence type="predicted"/>
<evidence type="ECO:0000313" key="3">
    <source>
        <dbReference type="Proteomes" id="UP000825935"/>
    </source>
</evidence>
<protein>
    <submittedName>
        <fullName evidence="2">Uncharacterized protein</fullName>
    </submittedName>
</protein>
<comment type="caution">
    <text evidence="2">The sequence shown here is derived from an EMBL/GenBank/DDBJ whole genome shotgun (WGS) entry which is preliminary data.</text>
</comment>
<dbReference type="GO" id="GO:0009535">
    <property type="term" value="C:chloroplast thylakoid membrane"/>
    <property type="evidence" value="ECO:0007669"/>
    <property type="project" value="InterPro"/>
</dbReference>
<name>A0A8T2U2L8_CERRI</name>
<keyword evidence="1" id="KW-0812">Transmembrane</keyword>
<dbReference type="PANTHER" id="PTHR36315">
    <property type="entry name" value="PHOTOSYNTHETIC NDH SUBUNIT OF SUBCOMPLEX B 4, CHLOROPLASTIC"/>
    <property type="match status" value="1"/>
</dbReference>
<keyword evidence="3" id="KW-1185">Reference proteome</keyword>
<accession>A0A8T2U2L8</accession>
<organism evidence="2 3">
    <name type="scientific">Ceratopteris richardii</name>
    <name type="common">Triangle waterfern</name>
    <dbReference type="NCBI Taxonomy" id="49495"/>
    <lineage>
        <taxon>Eukaryota</taxon>
        <taxon>Viridiplantae</taxon>
        <taxon>Streptophyta</taxon>
        <taxon>Embryophyta</taxon>
        <taxon>Tracheophyta</taxon>
        <taxon>Polypodiopsida</taxon>
        <taxon>Polypodiidae</taxon>
        <taxon>Polypodiales</taxon>
        <taxon>Pteridineae</taxon>
        <taxon>Pteridaceae</taxon>
        <taxon>Parkerioideae</taxon>
        <taxon>Ceratopteris</taxon>
    </lineage>
</organism>
<evidence type="ECO:0000256" key="1">
    <source>
        <dbReference type="SAM" id="Phobius"/>
    </source>
</evidence>
<dbReference type="EMBL" id="CM035414">
    <property type="protein sequence ID" value="KAH7429997.1"/>
    <property type="molecule type" value="Genomic_DNA"/>
</dbReference>
<dbReference type="PANTHER" id="PTHR36315:SF2">
    <property type="entry name" value="PHOTOSYNTHETIC NDH SUBUNIT OF SUBCOMPLEX B 4, CHLOROPLASTIC"/>
    <property type="match status" value="1"/>
</dbReference>
<keyword evidence="1" id="KW-1133">Transmembrane helix</keyword>
<dbReference type="GO" id="GO:0010598">
    <property type="term" value="C:NAD(P)H dehydrogenase complex (plastoquinone)"/>
    <property type="evidence" value="ECO:0007669"/>
    <property type="project" value="InterPro"/>
</dbReference>
<dbReference type="Proteomes" id="UP000825935">
    <property type="component" value="Chromosome 9"/>
</dbReference>
<gene>
    <name evidence="2" type="ORF">KP509_09G077900</name>
</gene>
<reference evidence="2" key="1">
    <citation type="submission" date="2021-08" db="EMBL/GenBank/DDBJ databases">
        <title>WGS assembly of Ceratopteris richardii.</title>
        <authorList>
            <person name="Marchant D.B."/>
            <person name="Chen G."/>
            <person name="Jenkins J."/>
            <person name="Shu S."/>
            <person name="Leebens-Mack J."/>
            <person name="Grimwood J."/>
            <person name="Schmutz J."/>
            <person name="Soltis P."/>
            <person name="Soltis D."/>
            <person name="Chen Z.-H."/>
        </authorList>
    </citation>
    <scope>NUCLEOTIDE SEQUENCE</scope>
    <source>
        <strain evidence="2">Whitten #5841</strain>
        <tissue evidence="2">Leaf</tissue>
    </source>
</reference>
<dbReference type="OrthoDB" id="2018219at2759"/>
<dbReference type="AlphaFoldDB" id="A0A8T2U2L8"/>